<gene>
    <name evidence="1" type="ORF">CEXT_453051</name>
</gene>
<proteinExistence type="predicted"/>
<accession>A0AAV4XU34</accession>
<dbReference type="AlphaFoldDB" id="A0AAV4XU34"/>
<protein>
    <submittedName>
        <fullName evidence="1">Uncharacterized protein</fullName>
    </submittedName>
</protein>
<evidence type="ECO:0000313" key="1">
    <source>
        <dbReference type="EMBL" id="GIY98237.1"/>
    </source>
</evidence>
<keyword evidence="2" id="KW-1185">Reference proteome</keyword>
<evidence type="ECO:0000313" key="2">
    <source>
        <dbReference type="Proteomes" id="UP001054945"/>
    </source>
</evidence>
<dbReference type="Proteomes" id="UP001054945">
    <property type="component" value="Unassembled WGS sequence"/>
</dbReference>
<dbReference type="EMBL" id="BPLR01000902">
    <property type="protein sequence ID" value="GIY98237.1"/>
    <property type="molecule type" value="Genomic_DNA"/>
</dbReference>
<sequence>MRCVEEEEGTVLPSVLVTRVTLGRGLSVPLAREKEKRSVISYLPRPAYLDWKGAGSQGCPGSSQGRTGCRSMGDRVRLGNSGTTGICCCNV</sequence>
<comment type="caution">
    <text evidence="1">The sequence shown here is derived from an EMBL/GenBank/DDBJ whole genome shotgun (WGS) entry which is preliminary data.</text>
</comment>
<name>A0AAV4XU34_CAEEX</name>
<organism evidence="1 2">
    <name type="scientific">Caerostris extrusa</name>
    <name type="common">Bark spider</name>
    <name type="synonym">Caerostris bankana</name>
    <dbReference type="NCBI Taxonomy" id="172846"/>
    <lineage>
        <taxon>Eukaryota</taxon>
        <taxon>Metazoa</taxon>
        <taxon>Ecdysozoa</taxon>
        <taxon>Arthropoda</taxon>
        <taxon>Chelicerata</taxon>
        <taxon>Arachnida</taxon>
        <taxon>Araneae</taxon>
        <taxon>Araneomorphae</taxon>
        <taxon>Entelegynae</taxon>
        <taxon>Araneoidea</taxon>
        <taxon>Araneidae</taxon>
        <taxon>Caerostris</taxon>
    </lineage>
</organism>
<reference evidence="1 2" key="1">
    <citation type="submission" date="2021-06" db="EMBL/GenBank/DDBJ databases">
        <title>Caerostris extrusa draft genome.</title>
        <authorList>
            <person name="Kono N."/>
            <person name="Arakawa K."/>
        </authorList>
    </citation>
    <scope>NUCLEOTIDE SEQUENCE [LARGE SCALE GENOMIC DNA]</scope>
</reference>